<keyword evidence="6 7" id="KW-0143">Chaperone</keyword>
<feature type="topological domain" description="Periplasmic" evidence="7">
    <location>
        <begin position="1"/>
        <end position="6"/>
    </location>
</feature>
<organism evidence="9 10">
    <name type="scientific">Zooshikella ganghwensis</name>
    <dbReference type="NCBI Taxonomy" id="202772"/>
    <lineage>
        <taxon>Bacteria</taxon>
        <taxon>Pseudomonadati</taxon>
        <taxon>Pseudomonadota</taxon>
        <taxon>Gammaproteobacteria</taxon>
        <taxon>Oceanospirillales</taxon>
        <taxon>Zooshikellaceae</taxon>
        <taxon>Zooshikella</taxon>
    </lineage>
</organism>
<comment type="subunit">
    <text evidence="7">Homodimer.</text>
</comment>
<reference evidence="9 10" key="1">
    <citation type="submission" date="2017-04" db="EMBL/GenBank/DDBJ databases">
        <title>Draft genome sequence of Zooshikella ganghwensis VG4 isolated from Red Sea sediments.</title>
        <authorList>
            <person name="Rehman Z."/>
            <person name="Alam I."/>
            <person name="Kamau A."/>
            <person name="Bajic V."/>
            <person name="Leiknes T."/>
        </authorList>
    </citation>
    <scope>NUCLEOTIDE SEQUENCE [LARGE SCALE GENOMIC DNA]</scope>
    <source>
        <strain evidence="9 10">VG4</strain>
    </source>
</reference>
<keyword evidence="4 7" id="KW-1133">Transmembrane helix</keyword>
<keyword evidence="2 7" id="KW-0997">Cell inner membrane</keyword>
<comment type="caution">
    <text evidence="9">The sequence shown here is derived from an EMBL/GenBank/DDBJ whole genome shotgun (WGS) entry which is preliminary data.</text>
</comment>
<evidence type="ECO:0000256" key="2">
    <source>
        <dbReference type="ARBA" id="ARBA00022519"/>
    </source>
</evidence>
<comment type="function">
    <text evidence="7">Regulatory DnaK co-chaperone. Direct interaction between DnaK and DjlA is needed for the induction of the wcaABCDE operon, involved in the synthesis of a colanic acid polysaccharide capsule, possibly through activation of the RcsB/RcsC phosphotransfer signaling pathway. The colanic acid capsule may help the bacterium survive conditions outside the host.</text>
</comment>
<dbReference type="InterPro" id="IPR029024">
    <property type="entry name" value="TerB-like"/>
</dbReference>
<evidence type="ECO:0000259" key="8">
    <source>
        <dbReference type="PROSITE" id="PS50076"/>
    </source>
</evidence>
<protein>
    <recommendedName>
        <fullName evidence="7">Co-chaperone protein DjlA</fullName>
    </recommendedName>
</protein>
<evidence type="ECO:0000313" key="9">
    <source>
        <dbReference type="EMBL" id="RDH45738.1"/>
    </source>
</evidence>
<proteinExistence type="inferred from homology"/>
<keyword evidence="5 7" id="KW-0472">Membrane</keyword>
<dbReference type="Proteomes" id="UP000257039">
    <property type="component" value="Unassembled WGS sequence"/>
</dbReference>
<keyword evidence="10" id="KW-1185">Reference proteome</keyword>
<sequence>MMKYGTLIGALLGFLIGGGPLGALILGAAGFWLVDRRSVWQLLAGSGLQSRLFSVNHEQVQSAFFTATFTVMGRVAKADGRVSEQEIKTASEIMKSMRLSPGQRKAAISLFNEGKELSRDLVPVLSSFHQVARHRHSLMNMFLELQLQAAYADGVISRQAENVLRDVCSALGISQFRLQVIQQRYLAQRAFFNQYQEQTRQRHQANLAGRNQLNNAYAVLGVPVGCDDQQLKKAYRRLMSQHHPDKLVAKGLPEEMVSVAKQKTQEIQAAYNLIKNYRTQKA</sequence>
<dbReference type="InterPro" id="IPR001623">
    <property type="entry name" value="DnaJ_domain"/>
</dbReference>
<dbReference type="SMART" id="SM00271">
    <property type="entry name" value="DnaJ"/>
    <property type="match status" value="1"/>
</dbReference>
<dbReference type="NCBIfam" id="NF006948">
    <property type="entry name" value="PRK09430.1"/>
    <property type="match status" value="1"/>
</dbReference>
<dbReference type="Pfam" id="PF05099">
    <property type="entry name" value="TerB"/>
    <property type="match status" value="1"/>
</dbReference>
<dbReference type="CDD" id="cd07316">
    <property type="entry name" value="terB_like_DjlA"/>
    <property type="match status" value="1"/>
</dbReference>
<dbReference type="InterPro" id="IPR036869">
    <property type="entry name" value="J_dom_sf"/>
</dbReference>
<dbReference type="GO" id="GO:0005886">
    <property type="term" value="C:plasma membrane"/>
    <property type="evidence" value="ECO:0007669"/>
    <property type="project" value="UniProtKB-SubCell"/>
</dbReference>
<dbReference type="EMBL" id="NDXW01000001">
    <property type="protein sequence ID" value="RDH45738.1"/>
    <property type="molecule type" value="Genomic_DNA"/>
</dbReference>
<comment type="subcellular location">
    <subcellularLocation>
        <location evidence="7">Cell inner membrane</location>
        <topology evidence="7">Single-pass type III membrane protein</topology>
    </subcellularLocation>
</comment>
<dbReference type="Gene3D" id="1.10.287.110">
    <property type="entry name" value="DnaJ domain"/>
    <property type="match status" value="1"/>
</dbReference>
<dbReference type="PROSITE" id="PS50076">
    <property type="entry name" value="DNAJ_2"/>
    <property type="match status" value="1"/>
</dbReference>
<gene>
    <name evidence="7" type="primary">djlA</name>
    <name evidence="9" type="ORF">B9G39_21075</name>
</gene>
<dbReference type="SUPFAM" id="SSF158682">
    <property type="entry name" value="TerB-like"/>
    <property type="match status" value="1"/>
</dbReference>
<dbReference type="InterPro" id="IPR023749">
    <property type="entry name" value="DjlA"/>
</dbReference>
<evidence type="ECO:0000256" key="4">
    <source>
        <dbReference type="ARBA" id="ARBA00022989"/>
    </source>
</evidence>
<accession>A0A4P9VQC2</accession>
<comment type="domain">
    <text evidence="7">The transmembrane domain is a dimerization domain.</text>
</comment>
<evidence type="ECO:0000256" key="3">
    <source>
        <dbReference type="ARBA" id="ARBA00022692"/>
    </source>
</evidence>
<dbReference type="HAMAP" id="MF_01153">
    <property type="entry name" value="DjlA"/>
    <property type="match status" value="1"/>
</dbReference>
<evidence type="ECO:0000256" key="6">
    <source>
        <dbReference type="ARBA" id="ARBA00023186"/>
    </source>
</evidence>
<feature type="topological domain" description="Cytoplasmic" evidence="7">
    <location>
        <begin position="32"/>
        <end position="282"/>
    </location>
</feature>
<keyword evidence="3 7" id="KW-0812">Transmembrane</keyword>
<name>A0A4P9VQC2_9GAMM</name>
<keyword evidence="1 7" id="KW-1003">Cell membrane</keyword>
<dbReference type="PANTHER" id="PTHR24074">
    <property type="entry name" value="CO-CHAPERONE PROTEIN DJLA"/>
    <property type="match status" value="1"/>
</dbReference>
<dbReference type="AlphaFoldDB" id="A0A4P9VQC2"/>
<evidence type="ECO:0000256" key="7">
    <source>
        <dbReference type="HAMAP-Rule" id="MF_01153"/>
    </source>
</evidence>
<dbReference type="CDD" id="cd06257">
    <property type="entry name" value="DnaJ"/>
    <property type="match status" value="1"/>
</dbReference>
<feature type="domain" description="J" evidence="8">
    <location>
        <begin position="215"/>
        <end position="282"/>
    </location>
</feature>
<dbReference type="PRINTS" id="PR00625">
    <property type="entry name" value="JDOMAIN"/>
</dbReference>
<evidence type="ECO:0000256" key="5">
    <source>
        <dbReference type="ARBA" id="ARBA00023136"/>
    </source>
</evidence>
<evidence type="ECO:0000256" key="1">
    <source>
        <dbReference type="ARBA" id="ARBA00022475"/>
    </source>
</evidence>
<dbReference type="Gene3D" id="1.10.3680.10">
    <property type="entry name" value="TerB-like"/>
    <property type="match status" value="1"/>
</dbReference>
<evidence type="ECO:0000313" key="10">
    <source>
        <dbReference type="Proteomes" id="UP000257039"/>
    </source>
</evidence>
<dbReference type="Pfam" id="PF00226">
    <property type="entry name" value="DnaJ"/>
    <property type="match status" value="1"/>
</dbReference>
<dbReference type="GO" id="GO:0051087">
    <property type="term" value="F:protein-folding chaperone binding"/>
    <property type="evidence" value="ECO:0007669"/>
    <property type="project" value="InterPro"/>
</dbReference>
<dbReference type="InterPro" id="IPR050817">
    <property type="entry name" value="DjlA_DnaK_co-chaperone"/>
</dbReference>
<dbReference type="SUPFAM" id="SSF46565">
    <property type="entry name" value="Chaperone J-domain"/>
    <property type="match status" value="1"/>
</dbReference>
<dbReference type="InterPro" id="IPR007791">
    <property type="entry name" value="DjlA_N"/>
</dbReference>